<feature type="chain" id="PRO_5001511076" evidence="1">
    <location>
        <begin position="18"/>
        <end position="67"/>
    </location>
</feature>
<dbReference type="EMBL" id="KK207884">
    <property type="protein sequence ID" value="EZF50523.1"/>
    <property type="molecule type" value="Genomic_DNA"/>
</dbReference>
<organism evidence="2">
    <name type="scientific">Trichophyton rubrum CBS 288.86</name>
    <dbReference type="NCBI Taxonomy" id="1215330"/>
    <lineage>
        <taxon>Eukaryota</taxon>
        <taxon>Fungi</taxon>
        <taxon>Dikarya</taxon>
        <taxon>Ascomycota</taxon>
        <taxon>Pezizomycotina</taxon>
        <taxon>Eurotiomycetes</taxon>
        <taxon>Eurotiomycetidae</taxon>
        <taxon>Onygenales</taxon>
        <taxon>Arthrodermataceae</taxon>
        <taxon>Trichophyton</taxon>
    </lineage>
</organism>
<reference evidence="2" key="1">
    <citation type="submission" date="2014-02" db="EMBL/GenBank/DDBJ databases">
        <title>The Genome Sequence of Trichophyton rubrum (morphotype fischeri) CBS 288.86.</title>
        <authorList>
            <consortium name="The Broad Institute Genomics Platform"/>
            <person name="Cuomo C.A."/>
            <person name="White T.C."/>
            <person name="Graser Y."/>
            <person name="Martinez-Rossi N."/>
            <person name="Heitman J."/>
            <person name="Young S.K."/>
            <person name="Zeng Q."/>
            <person name="Gargeya S."/>
            <person name="Abouelleil A."/>
            <person name="Alvarado L."/>
            <person name="Chapman S.B."/>
            <person name="Gainer-Dewar J."/>
            <person name="Goldberg J."/>
            <person name="Griggs A."/>
            <person name="Gujja S."/>
            <person name="Hansen M."/>
            <person name="Howarth C."/>
            <person name="Imamovic A."/>
            <person name="Larimer J."/>
            <person name="Martinez D."/>
            <person name="Murphy C."/>
            <person name="Pearson M.D."/>
            <person name="Persinoti G."/>
            <person name="Poon T."/>
            <person name="Priest M."/>
            <person name="Roberts A.D."/>
            <person name="Saif S."/>
            <person name="Shea T.D."/>
            <person name="Sykes S.N."/>
            <person name="Wortman J."/>
            <person name="Nusbaum C."/>
            <person name="Birren B."/>
        </authorList>
    </citation>
    <scope>NUCLEOTIDE SEQUENCE [LARGE SCALE GENOMIC DNA]</scope>
    <source>
        <strain evidence="2">CBS 288.86</strain>
    </source>
</reference>
<sequence length="67" mass="7372">MKLYLIVSMMLAATGFAATLGARNNNPLADECPVDRPCNHNQDCAARYCRCVVDNDGNNGRCRPWPS</sequence>
<feature type="signal peptide" evidence="1">
    <location>
        <begin position="1"/>
        <end position="17"/>
    </location>
</feature>
<evidence type="ECO:0000256" key="1">
    <source>
        <dbReference type="SAM" id="SignalP"/>
    </source>
</evidence>
<dbReference type="Proteomes" id="UP000023758">
    <property type="component" value="Unassembled WGS sequence"/>
</dbReference>
<proteinExistence type="predicted"/>
<gene>
    <name evidence="2" type="ORF">H103_06035</name>
</gene>
<dbReference type="AlphaFoldDB" id="A0A022VXR4"/>
<dbReference type="HOGENOM" id="CLU_2814247_0_0_1"/>
<accession>A0A022VXR4</accession>
<dbReference type="OrthoDB" id="4172230at2759"/>
<name>A0A022VXR4_TRIRU</name>
<keyword evidence="1" id="KW-0732">Signal</keyword>
<protein>
    <submittedName>
        <fullName evidence="2">Uncharacterized protein</fullName>
    </submittedName>
</protein>
<evidence type="ECO:0000313" key="2">
    <source>
        <dbReference type="EMBL" id="EZF50523.1"/>
    </source>
</evidence>